<evidence type="ECO:0000313" key="3">
    <source>
        <dbReference type="EMBL" id="KXZ42640.1"/>
    </source>
</evidence>
<dbReference type="EMBL" id="LSYV01000128">
    <property type="protein sequence ID" value="KXZ42640.1"/>
    <property type="molecule type" value="Genomic_DNA"/>
</dbReference>
<reference evidence="4" key="1">
    <citation type="journal article" date="2016" name="Nat. Commun.">
        <title>The Gonium pectorale genome demonstrates co-option of cell cycle regulation during the evolution of multicellularity.</title>
        <authorList>
            <person name="Hanschen E.R."/>
            <person name="Marriage T.N."/>
            <person name="Ferris P.J."/>
            <person name="Hamaji T."/>
            <person name="Toyoda A."/>
            <person name="Fujiyama A."/>
            <person name="Neme R."/>
            <person name="Noguchi H."/>
            <person name="Minakuchi Y."/>
            <person name="Suzuki M."/>
            <person name="Kawai-Toyooka H."/>
            <person name="Smith D.R."/>
            <person name="Sparks H."/>
            <person name="Anderson J."/>
            <person name="Bakaric R."/>
            <person name="Luria V."/>
            <person name="Karger A."/>
            <person name="Kirschner M.W."/>
            <person name="Durand P.M."/>
            <person name="Michod R.E."/>
            <person name="Nozaki H."/>
            <person name="Olson B.J."/>
        </authorList>
    </citation>
    <scope>NUCLEOTIDE SEQUENCE [LARGE SCALE GENOMIC DNA]</scope>
    <source>
        <strain evidence="4">NIES-2863</strain>
    </source>
</reference>
<feature type="compositionally biased region" description="Low complexity" evidence="1">
    <location>
        <begin position="1876"/>
        <end position="1890"/>
    </location>
</feature>
<feature type="region of interest" description="Disordered" evidence="1">
    <location>
        <begin position="2427"/>
        <end position="2464"/>
    </location>
</feature>
<organism evidence="3 4">
    <name type="scientific">Gonium pectorale</name>
    <name type="common">Green alga</name>
    <dbReference type="NCBI Taxonomy" id="33097"/>
    <lineage>
        <taxon>Eukaryota</taxon>
        <taxon>Viridiplantae</taxon>
        <taxon>Chlorophyta</taxon>
        <taxon>core chlorophytes</taxon>
        <taxon>Chlorophyceae</taxon>
        <taxon>CS clade</taxon>
        <taxon>Chlamydomonadales</taxon>
        <taxon>Volvocaceae</taxon>
        <taxon>Gonium</taxon>
    </lineage>
</organism>
<dbReference type="OrthoDB" id="550587at2759"/>
<feature type="compositionally biased region" description="Polar residues" evidence="1">
    <location>
        <begin position="1610"/>
        <end position="1620"/>
    </location>
</feature>
<comment type="caution">
    <text evidence="3">The sequence shown here is derived from an EMBL/GenBank/DDBJ whole genome shotgun (WGS) entry which is preliminary data.</text>
</comment>
<keyword evidence="4" id="KW-1185">Reference proteome</keyword>
<feature type="compositionally biased region" description="Low complexity" evidence="1">
    <location>
        <begin position="2080"/>
        <end position="2093"/>
    </location>
</feature>
<dbReference type="SUPFAM" id="SSF55073">
    <property type="entry name" value="Nucleotide cyclase"/>
    <property type="match status" value="2"/>
</dbReference>
<feature type="transmembrane region" description="Helical" evidence="2">
    <location>
        <begin position="471"/>
        <end position="493"/>
    </location>
</feature>
<keyword evidence="2" id="KW-0472">Membrane</keyword>
<feature type="region of interest" description="Disordered" evidence="1">
    <location>
        <begin position="1426"/>
        <end position="1504"/>
    </location>
</feature>
<evidence type="ECO:0008006" key="5">
    <source>
        <dbReference type="Google" id="ProtNLM"/>
    </source>
</evidence>
<keyword evidence="2" id="KW-1133">Transmembrane helix</keyword>
<evidence type="ECO:0000313" key="4">
    <source>
        <dbReference type="Proteomes" id="UP000075714"/>
    </source>
</evidence>
<feature type="compositionally biased region" description="Basic and acidic residues" evidence="1">
    <location>
        <begin position="805"/>
        <end position="815"/>
    </location>
</feature>
<dbReference type="InterPro" id="IPR029787">
    <property type="entry name" value="Nucleotide_cyclase"/>
</dbReference>
<dbReference type="PANTHER" id="PTHR43081">
    <property type="entry name" value="ADENYLATE CYCLASE, TERMINAL-DIFFERENTIATION SPECIFIC-RELATED"/>
    <property type="match status" value="1"/>
</dbReference>
<dbReference type="Proteomes" id="UP000075714">
    <property type="component" value="Unassembled WGS sequence"/>
</dbReference>
<feature type="compositionally biased region" description="Low complexity" evidence="1">
    <location>
        <begin position="816"/>
        <end position="827"/>
    </location>
</feature>
<feature type="region of interest" description="Disordered" evidence="1">
    <location>
        <begin position="1755"/>
        <end position="1777"/>
    </location>
</feature>
<feature type="compositionally biased region" description="Low complexity" evidence="1">
    <location>
        <begin position="195"/>
        <end position="205"/>
    </location>
</feature>
<dbReference type="Gene3D" id="3.40.190.10">
    <property type="entry name" value="Periplasmic binding protein-like II"/>
    <property type="match status" value="1"/>
</dbReference>
<evidence type="ECO:0000256" key="2">
    <source>
        <dbReference type="SAM" id="Phobius"/>
    </source>
</evidence>
<feature type="region of interest" description="Disordered" evidence="1">
    <location>
        <begin position="662"/>
        <end position="688"/>
    </location>
</feature>
<proteinExistence type="predicted"/>
<feature type="compositionally biased region" description="Low complexity" evidence="1">
    <location>
        <begin position="2107"/>
        <end position="2120"/>
    </location>
</feature>
<protein>
    <recommendedName>
        <fullName evidence="5">Guanylate cyclase domain-containing protein</fullName>
    </recommendedName>
</protein>
<feature type="compositionally biased region" description="Low complexity" evidence="1">
    <location>
        <begin position="785"/>
        <end position="803"/>
    </location>
</feature>
<name>A0A150FZZ2_GONPE</name>
<feature type="region of interest" description="Disordered" evidence="1">
    <location>
        <begin position="444"/>
        <end position="465"/>
    </location>
</feature>
<dbReference type="InterPro" id="IPR050697">
    <property type="entry name" value="Adenylyl/Guanylyl_Cyclase_3/4"/>
</dbReference>
<feature type="region of interest" description="Disordered" evidence="1">
    <location>
        <begin position="785"/>
        <end position="847"/>
    </location>
</feature>
<accession>A0A150FZZ2</accession>
<feature type="compositionally biased region" description="Pro residues" evidence="1">
    <location>
        <begin position="2447"/>
        <end position="2457"/>
    </location>
</feature>
<feature type="region of interest" description="Disordered" evidence="1">
    <location>
        <begin position="2023"/>
        <end position="2051"/>
    </location>
</feature>
<dbReference type="Pfam" id="PF01547">
    <property type="entry name" value="SBP_bac_1"/>
    <property type="match status" value="1"/>
</dbReference>
<dbReference type="SUPFAM" id="SSF53850">
    <property type="entry name" value="Periplasmic binding protein-like II"/>
    <property type="match status" value="1"/>
</dbReference>
<feature type="compositionally biased region" description="Gly residues" evidence="1">
    <location>
        <begin position="1427"/>
        <end position="1451"/>
    </location>
</feature>
<feature type="region of interest" description="Disordered" evidence="1">
    <location>
        <begin position="1867"/>
        <end position="1890"/>
    </location>
</feature>
<dbReference type="Gene3D" id="3.30.70.1230">
    <property type="entry name" value="Nucleotide cyclase"/>
    <property type="match status" value="3"/>
</dbReference>
<feature type="region of interest" description="Disordered" evidence="1">
    <location>
        <begin position="195"/>
        <end position="215"/>
    </location>
</feature>
<feature type="region of interest" description="Disordered" evidence="1">
    <location>
        <begin position="705"/>
        <end position="752"/>
    </location>
</feature>
<dbReference type="InterPro" id="IPR006059">
    <property type="entry name" value="SBP"/>
</dbReference>
<dbReference type="PANTHER" id="PTHR43081:SF1">
    <property type="entry name" value="ADENYLATE CYCLASE, TERMINAL-DIFFERENTIATION SPECIFIC"/>
    <property type="match status" value="1"/>
</dbReference>
<feature type="compositionally biased region" description="Low complexity" evidence="1">
    <location>
        <begin position="2436"/>
        <end position="2446"/>
    </location>
</feature>
<feature type="region of interest" description="Disordered" evidence="1">
    <location>
        <begin position="2341"/>
        <end position="2365"/>
    </location>
</feature>
<keyword evidence="2" id="KW-0812">Transmembrane</keyword>
<feature type="compositionally biased region" description="Polar residues" evidence="1">
    <location>
        <begin position="729"/>
        <end position="738"/>
    </location>
</feature>
<evidence type="ECO:0000256" key="1">
    <source>
        <dbReference type="SAM" id="MobiDB-lite"/>
    </source>
</evidence>
<feature type="region of interest" description="Disordered" evidence="1">
    <location>
        <begin position="2080"/>
        <end position="2145"/>
    </location>
</feature>
<feature type="region of interest" description="Disordered" evidence="1">
    <location>
        <begin position="1599"/>
        <end position="1620"/>
    </location>
</feature>
<feature type="region of interest" description="Disordered" evidence="1">
    <location>
        <begin position="973"/>
        <end position="999"/>
    </location>
</feature>
<sequence length="2464" mass="250672">MGQLMPSGALLDLSGLTVLDVSFRWADVLLPLRHKLSGPATAAVPLDGSALLLVYRRDVLAAMGEQVPWTWDELAELAESYEADRPSWAPQHLLCAANGPSCDGSALFYAIWHSIAQSQGLPQGVYFRPGIMQPRARTAAFTAATLLFSRLWRSALPQPQGRCSFVHPGLRTGACAVAVSTLEQVKDVAGVAPTAANPGSAASDGAGSGLPPQPSAFGVAQLPGSPYVLDLLDDSNLVPCSAWQCPYGDDAGALLRATAQQPADGRRVRRHLQDSAVLNRVPFVPSSVLVGGIRSKSPVSAQLLAWHALSHLASPNVSLRLVLAPGSHMAPFRESHWSDSARQAWALAGYDARLANEGLDALRGALLHPNLGWGLAMPEGSFYGTAVSAFLARTLDASRAANASVPPDEVLFQEMGWLQARLAARYSPPGDFAAQYSSFLHAGSSAPAPAQPSPQPANPSSSGGARVDGRWAGIGVAIAVAAVAALCALTFAVRKYGWRAALQPRPRSRPTGAPPAAPKTTMVVTALNFALEAQQELLEQDWPAELLRKPSCAPVYTTMPSGFPFKRHAVLDSMLSRISMRPLSNAAPGTAAAVVAAAASAGGAAFSLSRSSYARLGLPRITSFGHSRATISQSPTLSLGRSRTPTAVRERASIDLGQLNVMAHHPQPGFPSSPAANGVVLSPAGPAAPPRREVVAAAALDLAAAPMSPHSQRSGESRPSGEDAMLSPHTGTATTPMSTGREPPIADLSDPFRANRTSAESDLALFNSWRSVPLHPLLAPVVPSGTARSAAAGPRPAQAGGPTRKPGELSRRLQELQEQQQASLLRLGRSSEEPPPSGGCTSTNSNGAWAVIHGGDAAIMLEDQAEQAEPGVPGTGRSLTTAAAAVMRGIVRGEYTSAPINVQAVSGMSGVSREPTGSGMATGGGAMTAGGLALEPEPVGASEPLPKFSMASLVGHLGLAGSQGRMALVARTPSAAPAHGRRPDASHSPLPHRRVTGSGPHVASLYATGPPVPWEVCTLEESLKAAVKSFGEVPAGERRGRLLWKGLRVRMGLHSGVASEAELTYNRASARTVYSGDCASIVRAVADSAQGGMVLLSDTSLEVLDLEAAHGGLHGPAAEALLVQLGRWRIRHKDLPLPLYLASSQDLAPRAAVLPPPRNVTPVGLSLYSAPVGMAAVAALEVPDIAALCEWDPGAAVQALALMEEVLVDQLASHRGFLVRRDRSTGAAMAAFAFPLDAVRWALSCRDLLASVVEWPAGLLAHEACREGLLHHHQPPLPPPPSALPTSRRGHGQGQGSGSGPLPSPVSGRGPTRPSMELSHALTASCDNTPVWTTGLTGVSGAMAAAAASHAAGTLTPDGYDDVRGGEACMSRLDSSRPSYRAVHAASHSVDMDSGPPPQQVAAIGHSVTGSHLSGGTARLATAALRHGGGSGTTRGGSGTAMRGGGGGLAGRLGSQSHVWASKQPLHHPPPPHSTSEGGALRTASSGAPPKSSPNAPPSTLRSRPFVSISSRVSAFSARCRATAGGYLEGLVLAGRTGAHSVTVGRLAARAGCDGAAGPGGTGGSFFHAQSLPVGGGIGGGGRSLVAPGGALTSCAPSPRDGATDGGVSSGCTSPKPTGNGLTVKTALEWARSDEMETEDGGDIFSTHLGSMDGLGPFTRPPEASASGAYGAHGLSGEVSGAEGDRPDAVLLRGPRIRVGVDCGPVDWGVSSSGRCLTYSGPPVAAAEKLASVAVGGQVLATVAVMRELHRMQAGLVSPEEPGDAPTGSELDSGSALRKASTFRGPAVVGALLPPASGRAGIGGSKQRRPGVFACRFTLDWEEALREHDLLLVQQTLPLPPSHSALLWNSPRASRMSPFASPWNWSAATRRKSKRTSSAAAGGAAPGPSAASMLGAVDLRRSQDSRCSLDVHTSFGPSPFGMLHLANLSNVSAGQPASGAVGSARGGAAAGPSLLQYSASNPLQGSHAPLYGPAASQVTSVASHESRGLVSLSRLYGSSGPHQSSQGAASGAAAMPRYPHLQHHHHQLLPTGSGNVGPLLQPAGSGNVGGLLQPAGSGNVLEQAESARASRATAEAAPAAGAGAVSAPGNSAAMQRAQGHAHPPPSATAAPAVPSSPFTTLAPDRTSTGIADLPSVGSRAVPGSPFADMLVPRAARGSSTMAMPPAAPPPMIGGASEATTFGSPFSPSRPSAGVSESFSLSLRHNLHKMSTTICSGSSAIAAGRSGEFAMLHPLHHGTSPGSLTAPHAPRHSASSNFETGFASGVVGALTPALKPPAAPHPDAARAWALGSASNRSLRAGSRLPSLNPGAGWVEARHPPAGAPPFGEAASASALRLRATASSDGYASRGGGGGARRDGDSAQPMPTVSGYVGLAMRGVPSLLVGGPRDAGVRADTVEADFARRSGSAYTLSLQSPYPAFDDPELWRDESYAGAGSGSAAAAAAAAAPSPPPPPPPPQGSRGRRV</sequence>
<feature type="region of interest" description="Disordered" evidence="1">
    <location>
        <begin position="1271"/>
        <end position="1316"/>
    </location>
</feature>
<feature type="transmembrane region" description="Helical" evidence="2">
    <location>
        <begin position="586"/>
        <end position="608"/>
    </location>
</feature>
<gene>
    <name evidence="3" type="ORF">GPECTOR_128g543</name>
</gene>